<feature type="domain" description="Bulb-type lectin" evidence="7">
    <location>
        <begin position="1"/>
        <end position="125"/>
    </location>
</feature>
<evidence type="ECO:0000313" key="9">
    <source>
        <dbReference type="Proteomes" id="UP000178606"/>
    </source>
</evidence>
<accession>A0A1F6C6E9</accession>
<dbReference type="SUPFAM" id="SSF63829">
    <property type="entry name" value="Calcium-dependent phosphotriesterase"/>
    <property type="match status" value="1"/>
</dbReference>
<dbReference type="Gene3D" id="2.60.40.2810">
    <property type="match status" value="1"/>
</dbReference>
<dbReference type="NCBIfam" id="NF012200">
    <property type="entry name" value="choice_anch_D"/>
    <property type="match status" value="2"/>
</dbReference>
<dbReference type="Gene3D" id="2.40.10.500">
    <property type="match status" value="2"/>
</dbReference>
<dbReference type="GO" id="GO:0005509">
    <property type="term" value="F:calcium ion binding"/>
    <property type="evidence" value="ECO:0007669"/>
    <property type="project" value="InterPro"/>
</dbReference>
<dbReference type="GO" id="GO:0016020">
    <property type="term" value="C:membrane"/>
    <property type="evidence" value="ECO:0007669"/>
    <property type="project" value="InterPro"/>
</dbReference>
<feature type="domain" description="Cadherin" evidence="6">
    <location>
        <begin position="1536"/>
        <end position="1639"/>
    </location>
</feature>
<dbReference type="InterPro" id="IPR013783">
    <property type="entry name" value="Ig-like_fold"/>
</dbReference>
<feature type="signal peptide" evidence="5">
    <location>
        <begin position="1"/>
        <end position="27"/>
    </location>
</feature>
<dbReference type="CDD" id="cd14953">
    <property type="entry name" value="NHL_like_1"/>
    <property type="match status" value="1"/>
</dbReference>
<evidence type="ECO:0000313" key="8">
    <source>
        <dbReference type="EMBL" id="OGG44698.1"/>
    </source>
</evidence>
<evidence type="ECO:0000256" key="3">
    <source>
        <dbReference type="ARBA" id="ARBA00022737"/>
    </source>
</evidence>
<dbReference type="EMBL" id="MFKF01000397">
    <property type="protein sequence ID" value="OGG44698.1"/>
    <property type="molecule type" value="Genomic_DNA"/>
</dbReference>
<feature type="repeat" description="NHL" evidence="4">
    <location>
        <begin position="702"/>
        <end position="732"/>
    </location>
</feature>
<dbReference type="Gene3D" id="2.60.40.4070">
    <property type="match status" value="1"/>
</dbReference>
<dbReference type="InterPro" id="IPR002126">
    <property type="entry name" value="Cadherin-like_dom"/>
</dbReference>
<feature type="domain" description="Cadherin" evidence="6">
    <location>
        <begin position="1426"/>
        <end position="1529"/>
    </location>
</feature>
<dbReference type="InterPro" id="IPR001258">
    <property type="entry name" value="NHL_repeat"/>
</dbReference>
<dbReference type="GO" id="GO:0005737">
    <property type="term" value="C:cytoplasm"/>
    <property type="evidence" value="ECO:0007669"/>
    <property type="project" value="UniProtKB-SubCell"/>
</dbReference>
<dbReference type="GO" id="GO:0007156">
    <property type="term" value="P:homophilic cell adhesion via plasma membrane adhesion molecules"/>
    <property type="evidence" value="ECO:0007669"/>
    <property type="project" value="InterPro"/>
</dbReference>
<dbReference type="PROSITE" id="PS50927">
    <property type="entry name" value="BULB_LECTIN"/>
    <property type="match status" value="2"/>
</dbReference>
<dbReference type="InterPro" id="IPR011043">
    <property type="entry name" value="Gal_Oxase/kelch_b-propeller"/>
</dbReference>
<dbReference type="InterPro" id="IPR056822">
    <property type="entry name" value="TEN_NHL"/>
</dbReference>
<dbReference type="InterPro" id="IPR031549">
    <property type="entry name" value="ASH"/>
</dbReference>
<comment type="caution">
    <text evidence="8">The sequence shown here is derived from an EMBL/GenBank/DDBJ whole genome shotgun (WGS) entry which is preliminary data.</text>
</comment>
<dbReference type="SUPFAM" id="SSF49899">
    <property type="entry name" value="Concanavalin A-like lectins/glucanases"/>
    <property type="match status" value="1"/>
</dbReference>
<dbReference type="InterPro" id="IPR013320">
    <property type="entry name" value="ConA-like_dom_sf"/>
</dbReference>
<dbReference type="PANTHER" id="PTHR46388">
    <property type="entry name" value="NHL REPEAT-CONTAINING PROTEIN 2"/>
    <property type="match status" value="1"/>
</dbReference>
<protein>
    <recommendedName>
        <fullName evidence="10">Staphylococcus aureus surface protein A</fullName>
    </recommendedName>
</protein>
<dbReference type="PROSITE" id="PS50268">
    <property type="entry name" value="CADHERIN_2"/>
    <property type="match status" value="4"/>
</dbReference>
<evidence type="ECO:0000256" key="4">
    <source>
        <dbReference type="PROSITE-ProRule" id="PRU00504"/>
    </source>
</evidence>
<dbReference type="InterPro" id="IPR010620">
    <property type="entry name" value="SBBP_repeat"/>
</dbReference>
<dbReference type="PANTHER" id="PTHR46388:SF2">
    <property type="entry name" value="NHL REPEAT-CONTAINING PROTEIN 2"/>
    <property type="match status" value="1"/>
</dbReference>
<feature type="domain" description="Cadherin" evidence="6">
    <location>
        <begin position="1330"/>
        <end position="1419"/>
    </location>
</feature>
<evidence type="ECO:0000259" key="6">
    <source>
        <dbReference type="PROSITE" id="PS50268"/>
    </source>
</evidence>
<feature type="repeat" description="NHL" evidence="4">
    <location>
        <begin position="646"/>
        <end position="676"/>
    </location>
</feature>
<name>A0A1F6C6E9_HANXR</name>
<evidence type="ECO:0008006" key="10">
    <source>
        <dbReference type="Google" id="ProtNLM"/>
    </source>
</evidence>
<comment type="subcellular location">
    <subcellularLocation>
        <location evidence="1">Cytoplasm</location>
    </subcellularLocation>
</comment>
<keyword evidence="2" id="KW-0963">Cytoplasm</keyword>
<evidence type="ECO:0000256" key="1">
    <source>
        <dbReference type="ARBA" id="ARBA00004496"/>
    </source>
</evidence>
<reference evidence="8 9" key="1">
    <citation type="journal article" date="2016" name="Nat. Commun.">
        <title>Thousands of microbial genomes shed light on interconnected biogeochemical processes in an aquifer system.</title>
        <authorList>
            <person name="Anantharaman K."/>
            <person name="Brown C.T."/>
            <person name="Hug L.A."/>
            <person name="Sharon I."/>
            <person name="Castelle C.J."/>
            <person name="Probst A.J."/>
            <person name="Thomas B.C."/>
            <person name="Singh A."/>
            <person name="Wilkins M.J."/>
            <person name="Karaoz U."/>
            <person name="Brodie E.L."/>
            <person name="Williams K.H."/>
            <person name="Hubbard S.S."/>
            <person name="Banfield J.F."/>
        </authorList>
    </citation>
    <scope>NUCLEOTIDE SEQUENCE [LARGE SCALE GENOMIC DNA]</scope>
    <source>
        <strain evidence="9">RIFCSPLOWO2_12_FULL_64_10</strain>
    </source>
</reference>
<dbReference type="NCBIfam" id="NF012211">
    <property type="entry name" value="tand_rpt_95"/>
    <property type="match status" value="1"/>
</dbReference>
<proteinExistence type="predicted"/>
<dbReference type="InterPro" id="IPR001480">
    <property type="entry name" value="Bulb-type_lectin_dom"/>
</dbReference>
<keyword evidence="3" id="KW-0677">Repeat</keyword>
<dbReference type="InterPro" id="IPR011042">
    <property type="entry name" value="6-blade_b-propeller_TolB-like"/>
</dbReference>
<dbReference type="Gene3D" id="2.60.40.10">
    <property type="entry name" value="Immunoglobulins"/>
    <property type="match status" value="2"/>
</dbReference>
<dbReference type="Pfam" id="PF13385">
    <property type="entry name" value="Laminin_G_3"/>
    <property type="match status" value="1"/>
</dbReference>
<dbReference type="CDD" id="cd05819">
    <property type="entry name" value="NHL"/>
    <property type="match status" value="1"/>
</dbReference>
<dbReference type="Pfam" id="PF15780">
    <property type="entry name" value="ASH"/>
    <property type="match status" value="2"/>
</dbReference>
<dbReference type="Pfam" id="PF06739">
    <property type="entry name" value="SBBP"/>
    <property type="match status" value="1"/>
</dbReference>
<dbReference type="NCBIfam" id="TIGR04183">
    <property type="entry name" value="Por_Secre_tail"/>
    <property type="match status" value="1"/>
</dbReference>
<evidence type="ECO:0000256" key="5">
    <source>
        <dbReference type="SAM" id="SignalP"/>
    </source>
</evidence>
<dbReference type="Proteomes" id="UP000178606">
    <property type="component" value="Unassembled WGS sequence"/>
</dbReference>
<feature type="domain" description="Bulb-type lectin" evidence="7">
    <location>
        <begin position="245"/>
        <end position="385"/>
    </location>
</feature>
<dbReference type="Gene3D" id="2.120.10.30">
    <property type="entry name" value="TolB, C-terminal domain"/>
    <property type="match status" value="3"/>
</dbReference>
<dbReference type="InterPro" id="IPR026444">
    <property type="entry name" value="Secre_tail"/>
</dbReference>
<dbReference type="InterPro" id="IPR025965">
    <property type="entry name" value="FlgD/Vpr_Ig-like"/>
</dbReference>
<sequence length="2078" mass="211977">MSAKHPLSLISLAVLTLTLGLTGLTSAQVEEAWVARYNGPANGHDRARSLSVDGSGNVYVTGGSYNGSNGDYLTVKYDVDGNQVWERRYNGPANSQEQARALSVDGSGNVYVTGTSHNGSNNDYLTLKYNSGGNLVWERRYNGPANRDDLASSLSVDGSGNVYVTGESGNASNSDYLTLKYDSAGNLAWERRYNGAANNNDGAYALSIDGSGNVYVTGGSWNGSNFDYLTLKYDSAGNLAWERRYNGPANSHELAKSLSVDGSGNVYVTGESENASNSDYLTLKYDSGGNLVWERRYNGPTNNFDSAHALSVDGNGNVYVTGSSDNGSNFDYLTLKYDSGGNLVWERRYNGSANNRDEAYTLSVDGSGNVYVTGSSNNGNNPDYLTLKYDSGGNLVWERRYNGPANSADIMGQLGKHLQVDASGNVYVTGGSHNGINEDYATVKYSQQPVPAYAQSASSLSFGSINVGSSGTQTFTVSNTGTGALTVSGITVVGADAGQFSVSPSTGFTINAGGPAQTVTVTFTPTSDGVKSASLSVAHNAAGSPAAVSLSGTGAGPIYAIDAPRDIATVAGNGTSGYSGDGGAATSASLFAPIGAAVDGAGNLYIVDQNNHCIRKVSTSGVITTVAGNGTPGYSGDGGAATSASLNYPYGVAVDGSGALYIGDQNNHRIRKVSASGMITTVAGNGTAGYSGDGGAATSASLNYPYGVAVDGSGVLYIADRSNHRIRKVSTSGVITTVAGNGMPGYSGDGGAATFASLNLPSSVSVDGSGALYIMDRSNHRIRKVSASGVITTVAGNGTAGYSGDGGAAASASLNFPSGVFVDESGVLYVADQHNQRIRKVSASGEITTVAGNGTAGYSGDGGAATSASLFYPTGVAVDGSGNLYIADHSRVWKAKPALLFGSVAVGSPNAQTFAISNPAAVALNVTGITVTGADAGQFSVSPTSFTINPGDPAQTVTVTFTPSSAGSKSASLSVAHNAAGSPATVTLSGTGNVPVQPPSGLVSWWKGDGNAQDSRGSNHGALLNGAAFSSGEVGQAFSFDGVNDYVEAPDSPLWTFGGDFTIDLWANWASLPPPGSPHGSIFIGHDNGGGTQPKWFFSYSNATLGFHINGPAGSGFLAQSPFTPQPGQWYNLAIRRSGSTYAVFVDGQVIGSQVSSLAIPDATAPLTIGQAEGIGFFNGRLDEVAIFHQALSNQDISAIWGAGAAGMTPNQPPVATNDAATTNEDTAADIAVRANDSDPDGDALTVTAVTQGTNGSVAINPDGTVKYTPNADFHGSDSFTYTISDGKGETATATVTVTVNPVNDVPSFTKGADQTALEDAGAQAVSNWATDLSTGPASESGQALSFEVTNDNNGLFSAQPAVDASGKLTYTPAANANGSATVTVTLKDDGGTANGGQDASPAQTFTITVTPVNDAPSFAKGPDQTVNEDAGAQTVANWATAISAGPADEAGQTLVFQVTNDNNALFSAQPAISPSGELTYAPGPDAHGSATVTVALKDDGGTANGGVDTSPAQTFTITVTPVNDVPVFTKGADQTVLEDAGAQSVSGWGTAISAGPADESGQSVNFIVSNDNNALFSAQPAISPTGDLTYTPAANANGNATVTVTLKDNGGVANGGVDASAQQTFTINVTPVNDAPSFVKGADQTILEDAGPQSVAAWAMNISAGPANESGQTVDFIVGNDNNALFSSQPAVDASGNLTYTPAPDAYGIATVTVQAHDNGGTASGGSDTSPAQMFVIHVTPVNDAPSFTRGADQTAYSDAGPQTAVNWATDLSAGPPNESSQSLSFIVSNDNNALFSSQPAVDPTGTLTFTPAGNACGIATVTVVLRDNGGTANGGVDVSAPQTFTITVLDRLPPTITLTQLLTELWPPNHKMYKVATVSVVDNCDPSPVVTVTVTSNEPINGQGDGNTTRDWEVVSNENGTYEVFVRSERSGKGTGRVYTITVTARDASGNEATSKGTVTVRHDQWKKAKVGLALVGEEAPQVPEAFGLEQSYPNPFNPATTIRYALPEASNVSLVVYNILGQQVRVLVNGAQGPGYHTAVWDGRDEAGRMAATGVYIYRLQAGAFSQIRKMILAK</sequence>
<dbReference type="PROSITE" id="PS51125">
    <property type="entry name" value="NHL"/>
    <property type="match status" value="2"/>
</dbReference>
<dbReference type="Pfam" id="PF25021">
    <property type="entry name" value="TEN_NHL"/>
    <property type="match status" value="4"/>
</dbReference>
<dbReference type="Pfam" id="PF17963">
    <property type="entry name" value="Big_9"/>
    <property type="match status" value="1"/>
</dbReference>
<evidence type="ECO:0000259" key="7">
    <source>
        <dbReference type="PROSITE" id="PS50927"/>
    </source>
</evidence>
<gene>
    <name evidence="8" type="ORF">A3F84_28760</name>
</gene>
<feature type="chain" id="PRO_5009523264" description="Staphylococcus aureus surface protein A" evidence="5">
    <location>
        <begin position="28"/>
        <end position="2078"/>
    </location>
</feature>
<dbReference type="Gene3D" id="2.60.120.200">
    <property type="match status" value="1"/>
</dbReference>
<feature type="domain" description="Cadherin" evidence="6">
    <location>
        <begin position="1215"/>
        <end position="1309"/>
    </location>
</feature>
<dbReference type="Pfam" id="PF13860">
    <property type="entry name" value="FlgD_ig"/>
    <property type="match status" value="1"/>
</dbReference>
<dbReference type="SUPFAM" id="SSF50965">
    <property type="entry name" value="Galactose oxidase, central domain"/>
    <property type="match status" value="2"/>
</dbReference>
<evidence type="ECO:0000256" key="2">
    <source>
        <dbReference type="ARBA" id="ARBA00022490"/>
    </source>
</evidence>
<keyword evidence="5" id="KW-0732">Signal</keyword>
<organism evidence="8 9">
    <name type="scientific">Handelsmanbacteria sp. (strain RIFCSPLOWO2_12_FULL_64_10)</name>
    <dbReference type="NCBI Taxonomy" id="1817868"/>
    <lineage>
        <taxon>Bacteria</taxon>
        <taxon>Candidatus Handelsmaniibacteriota</taxon>
    </lineage>
</organism>